<protein>
    <submittedName>
        <fullName evidence="3">DUF4097 family beta strand repeat protein</fullName>
    </submittedName>
</protein>
<dbReference type="Pfam" id="PF13349">
    <property type="entry name" value="DUF4097"/>
    <property type="match status" value="1"/>
</dbReference>
<keyword evidence="1" id="KW-0732">Signal</keyword>
<evidence type="ECO:0000313" key="3">
    <source>
        <dbReference type="EMBL" id="MBO0656811.1"/>
    </source>
</evidence>
<evidence type="ECO:0000256" key="1">
    <source>
        <dbReference type="SAM" id="SignalP"/>
    </source>
</evidence>
<accession>A0A939FUC5</accession>
<name>A0A939FUC5_9ACTN</name>
<evidence type="ECO:0000313" key="4">
    <source>
        <dbReference type="Proteomes" id="UP000664781"/>
    </source>
</evidence>
<comment type="caution">
    <text evidence="3">The sequence shown here is derived from an EMBL/GenBank/DDBJ whole genome shotgun (WGS) entry which is preliminary data.</text>
</comment>
<dbReference type="InterPro" id="IPR025164">
    <property type="entry name" value="Toastrack_DUF4097"/>
</dbReference>
<feature type="domain" description="DUF4097" evidence="2">
    <location>
        <begin position="142"/>
        <end position="250"/>
    </location>
</feature>
<evidence type="ECO:0000259" key="2">
    <source>
        <dbReference type="Pfam" id="PF13349"/>
    </source>
</evidence>
<reference evidence="3" key="1">
    <citation type="submission" date="2021-03" db="EMBL/GenBank/DDBJ databases">
        <title>Streptomyces strains.</title>
        <authorList>
            <person name="Lund M.B."/>
            <person name="Toerring T."/>
        </authorList>
    </citation>
    <scope>NUCLEOTIDE SEQUENCE</scope>
    <source>
        <strain evidence="3">JCM 4242</strain>
    </source>
</reference>
<feature type="chain" id="PRO_5037130303" evidence="1">
    <location>
        <begin position="34"/>
        <end position="258"/>
    </location>
</feature>
<dbReference type="EMBL" id="JAFMOF010000005">
    <property type="protein sequence ID" value="MBO0656811.1"/>
    <property type="molecule type" value="Genomic_DNA"/>
</dbReference>
<organism evidence="3 4">
    <name type="scientific">Streptomyces triculaminicus</name>
    <dbReference type="NCBI Taxonomy" id="2816232"/>
    <lineage>
        <taxon>Bacteria</taxon>
        <taxon>Bacillati</taxon>
        <taxon>Actinomycetota</taxon>
        <taxon>Actinomycetes</taxon>
        <taxon>Kitasatosporales</taxon>
        <taxon>Streptomycetaceae</taxon>
        <taxon>Streptomyces</taxon>
    </lineage>
</organism>
<dbReference type="RefSeq" id="WP_207248598.1">
    <property type="nucleotide sequence ID" value="NZ_JAFMOF010000005.1"/>
</dbReference>
<proteinExistence type="predicted"/>
<sequence>MLPRARRVARLSALAGGVLVAAVALTGCGTADADEATPEHKAFALAGRELTVDTDNSAIELVPASGNGKDVQVTRWFDGWSVGGETGVSWEMEGGDMLKLRMKCRGLSVDCEAKHKIEVPRGVAVTVKGGNGEIKARGFETALTVRTSNGAVDVRDAKGAVELRTSNGAITAEGLRASKVKASTSNGQVRIGLDRVPDEVRTTASNGATRITLPRAPYKVDAKAGNGSVSVDVPRDDASRHEVIAHSGNGAIEVRTAG</sequence>
<feature type="signal peptide" evidence="1">
    <location>
        <begin position="1"/>
        <end position="33"/>
    </location>
</feature>
<dbReference type="Proteomes" id="UP000664781">
    <property type="component" value="Unassembled WGS sequence"/>
</dbReference>
<dbReference type="PROSITE" id="PS51257">
    <property type="entry name" value="PROKAR_LIPOPROTEIN"/>
    <property type="match status" value="1"/>
</dbReference>
<dbReference type="AlphaFoldDB" id="A0A939FUC5"/>
<gene>
    <name evidence="3" type="ORF">J1792_29950</name>
</gene>
<keyword evidence="4" id="KW-1185">Reference proteome</keyword>